<dbReference type="InterPro" id="IPR010982">
    <property type="entry name" value="Lambda_DNA-bd_dom_sf"/>
</dbReference>
<dbReference type="SMART" id="SM00354">
    <property type="entry name" value="HTH_LACI"/>
    <property type="match status" value="1"/>
</dbReference>
<keyword evidence="1" id="KW-0805">Transcription regulation</keyword>
<evidence type="ECO:0000259" key="4">
    <source>
        <dbReference type="PROSITE" id="PS50932"/>
    </source>
</evidence>
<evidence type="ECO:0000256" key="1">
    <source>
        <dbReference type="ARBA" id="ARBA00023015"/>
    </source>
</evidence>
<dbReference type="SUPFAM" id="SSF53822">
    <property type="entry name" value="Periplasmic binding protein-like I"/>
    <property type="match status" value="1"/>
</dbReference>
<dbReference type="Gene3D" id="1.10.260.40">
    <property type="entry name" value="lambda repressor-like DNA-binding domains"/>
    <property type="match status" value="1"/>
</dbReference>
<keyword evidence="3" id="KW-0804">Transcription</keyword>
<evidence type="ECO:0000313" key="6">
    <source>
        <dbReference type="Proteomes" id="UP000829517"/>
    </source>
</evidence>
<dbReference type="Pfam" id="PF00356">
    <property type="entry name" value="LacI"/>
    <property type="match status" value="1"/>
</dbReference>
<feature type="domain" description="HTH lacI-type" evidence="4">
    <location>
        <begin position="6"/>
        <end position="63"/>
    </location>
</feature>
<dbReference type="InterPro" id="IPR028082">
    <property type="entry name" value="Peripla_BP_I"/>
</dbReference>
<gene>
    <name evidence="5" type="ORF">JM658_12520</name>
</gene>
<keyword evidence="6" id="KW-1185">Reference proteome</keyword>
<accession>A0ABS9J5E1</accession>
<name>A0ABS9J5E1_9FLAO</name>
<evidence type="ECO:0000313" key="5">
    <source>
        <dbReference type="EMBL" id="MCF8715652.1"/>
    </source>
</evidence>
<dbReference type="PROSITE" id="PS50932">
    <property type="entry name" value="HTH_LACI_2"/>
    <property type="match status" value="1"/>
</dbReference>
<dbReference type="CDD" id="cd01392">
    <property type="entry name" value="HTH_LacI"/>
    <property type="match status" value="1"/>
</dbReference>
<dbReference type="EMBL" id="JAETXX010000008">
    <property type="protein sequence ID" value="MCF8715652.1"/>
    <property type="molecule type" value="Genomic_DNA"/>
</dbReference>
<sequence>MRKKRVSIKDIAAHLNISVTTVSFVLNGKAEEKHISKELTKKVLEYARKVNYSPNQIAQSLRTGKSKILVFMVEDISNPFFALLARLVEDIAYQKGYKVLFCSNDNDDGKSIELINLFRDRQVDGFIIVPSPELEGTIKSLLSDNIPVVILDRYFSSLEANYVLTNNKEATEVAVNHFIENGFKNIAYITIDAIQSQMEDRLLGYVSVAKQQGIPNLSLEIPFEETTKGNSEVYIRKFMKQHPSIDAFLFATNYLTLAGLKVIKKDYPGLIEKVGIITFDDNELFETYSPSITAISQPMQEMANNAMTLILSLINKKNTFNDFERITLKSSLIVRESSVRRNSR</sequence>
<evidence type="ECO:0000256" key="2">
    <source>
        <dbReference type="ARBA" id="ARBA00023125"/>
    </source>
</evidence>
<dbReference type="InterPro" id="IPR000843">
    <property type="entry name" value="HTH_LacI"/>
</dbReference>
<dbReference type="InterPro" id="IPR046335">
    <property type="entry name" value="LacI/GalR-like_sensor"/>
</dbReference>
<reference evidence="5 6" key="1">
    <citation type="submission" date="2021-01" db="EMBL/GenBank/DDBJ databases">
        <title>Genome sequencing of Joostella atrarenae M1-2 (= KCTC 23194).</title>
        <authorList>
            <person name="Zakaria M.R."/>
            <person name="Lam M.Q."/>
            <person name="Chong C.S."/>
        </authorList>
    </citation>
    <scope>NUCLEOTIDE SEQUENCE [LARGE SCALE GENOMIC DNA]</scope>
    <source>
        <strain evidence="5 6">M1-2</strain>
    </source>
</reference>
<dbReference type="Proteomes" id="UP000829517">
    <property type="component" value="Unassembled WGS sequence"/>
</dbReference>
<proteinExistence type="predicted"/>
<organism evidence="5 6">
    <name type="scientific">Joostella atrarenae</name>
    <dbReference type="NCBI Taxonomy" id="679257"/>
    <lineage>
        <taxon>Bacteria</taxon>
        <taxon>Pseudomonadati</taxon>
        <taxon>Bacteroidota</taxon>
        <taxon>Flavobacteriia</taxon>
        <taxon>Flavobacteriales</taxon>
        <taxon>Flavobacteriaceae</taxon>
        <taxon>Joostella</taxon>
    </lineage>
</organism>
<evidence type="ECO:0000256" key="3">
    <source>
        <dbReference type="ARBA" id="ARBA00023163"/>
    </source>
</evidence>
<keyword evidence="2 5" id="KW-0238">DNA-binding</keyword>
<dbReference type="PANTHER" id="PTHR30146:SF109">
    <property type="entry name" value="HTH-TYPE TRANSCRIPTIONAL REGULATOR GALS"/>
    <property type="match status" value="1"/>
</dbReference>
<protein>
    <submittedName>
        <fullName evidence="5">LacI family DNA-binding transcriptional regulator</fullName>
    </submittedName>
</protein>
<dbReference type="Gene3D" id="3.40.50.2300">
    <property type="match status" value="2"/>
</dbReference>
<comment type="caution">
    <text evidence="5">The sequence shown here is derived from an EMBL/GenBank/DDBJ whole genome shotgun (WGS) entry which is preliminary data.</text>
</comment>
<dbReference type="GO" id="GO:0003677">
    <property type="term" value="F:DNA binding"/>
    <property type="evidence" value="ECO:0007669"/>
    <property type="project" value="UniProtKB-KW"/>
</dbReference>
<dbReference type="Pfam" id="PF13377">
    <property type="entry name" value="Peripla_BP_3"/>
    <property type="match status" value="1"/>
</dbReference>
<dbReference type="SUPFAM" id="SSF47413">
    <property type="entry name" value="lambda repressor-like DNA-binding domains"/>
    <property type="match status" value="1"/>
</dbReference>
<dbReference type="PANTHER" id="PTHR30146">
    <property type="entry name" value="LACI-RELATED TRANSCRIPTIONAL REPRESSOR"/>
    <property type="match status" value="1"/>
</dbReference>
<dbReference type="RefSeq" id="WP_236959617.1">
    <property type="nucleotide sequence ID" value="NZ_JAETXX010000008.1"/>
</dbReference>